<gene>
    <name evidence="1" type="ORF">I551_7651</name>
</gene>
<keyword evidence="2" id="KW-1185">Reference proteome</keyword>
<name>A0ABN0QMD6_MYCUL</name>
<proteinExistence type="predicted"/>
<protein>
    <submittedName>
        <fullName evidence="1">Uncharacterized protein</fullName>
    </submittedName>
</protein>
<sequence>MLAAAGVALLVDFSLELDDVLDVLASLDPELLEDSLDDDPPLELFDFFVASRLSVR</sequence>
<evidence type="ECO:0000313" key="2">
    <source>
        <dbReference type="Proteomes" id="UP000020681"/>
    </source>
</evidence>
<reference evidence="1 2" key="1">
    <citation type="submission" date="2014-01" db="EMBL/GenBank/DDBJ databases">
        <authorList>
            <person name="Dobos K."/>
            <person name="Lenaerts A."/>
            <person name="Ordway D."/>
            <person name="DeGroote M.A."/>
            <person name="Parker T."/>
            <person name="Sizemore C."/>
            <person name="Tallon L.J."/>
            <person name="Sadzewicz L.K."/>
            <person name="Sengamalay N."/>
            <person name="Fraser C.M."/>
            <person name="Hine E."/>
            <person name="Shefchek K.A."/>
            <person name="Das S.P."/>
            <person name="Tettelin H."/>
        </authorList>
    </citation>
    <scope>NUCLEOTIDE SEQUENCE [LARGE SCALE GENOMIC DNA]</scope>
    <source>
        <strain evidence="1 2">Harvey</strain>
    </source>
</reference>
<comment type="caution">
    <text evidence="1">The sequence shown here is derived from an EMBL/GenBank/DDBJ whole genome shotgun (WGS) entry which is preliminary data.</text>
</comment>
<organism evidence="1 2">
    <name type="scientific">Mycobacterium ulcerans str. Harvey</name>
    <dbReference type="NCBI Taxonomy" id="1299332"/>
    <lineage>
        <taxon>Bacteria</taxon>
        <taxon>Bacillati</taxon>
        <taxon>Actinomycetota</taxon>
        <taxon>Actinomycetes</taxon>
        <taxon>Mycobacteriales</taxon>
        <taxon>Mycobacteriaceae</taxon>
        <taxon>Mycobacterium</taxon>
        <taxon>Mycobacterium ulcerans group</taxon>
    </lineage>
</organism>
<dbReference type="Proteomes" id="UP000020681">
    <property type="component" value="Unassembled WGS sequence"/>
</dbReference>
<dbReference type="EMBL" id="JAOL01000186">
    <property type="protein sequence ID" value="EUA85866.1"/>
    <property type="molecule type" value="Genomic_DNA"/>
</dbReference>
<evidence type="ECO:0000313" key="1">
    <source>
        <dbReference type="EMBL" id="EUA85866.1"/>
    </source>
</evidence>
<accession>A0ABN0QMD6</accession>